<dbReference type="GO" id="GO:0003964">
    <property type="term" value="F:RNA-directed DNA polymerase activity"/>
    <property type="evidence" value="ECO:0007669"/>
    <property type="project" value="UniProtKB-KW"/>
</dbReference>
<sequence length="217" mass="25448">MVSKPLFLFVQKQAITGMSPYQLVYGMNCHLPIELEMKAYWEIKELYLDPELAKKEILFQLQELEECRFMAYENTKMYKERSRIRHNAKIKKREFVLGKKIGIILGKFKSRWTCPYTIHQVTPHGTIELIRKEVQNFLVNGQRVKHYFGGIINSIIGEQTSHCNMQWDVSRIKGKSINEESDDEEGKQDSNSPRHQGIWSPCRCTKSECRGNEQCLD</sequence>
<feature type="region of interest" description="Disordered" evidence="1">
    <location>
        <begin position="178"/>
        <end position="202"/>
    </location>
</feature>
<organism evidence="2 3">
    <name type="scientific">Gossypium australe</name>
    <dbReference type="NCBI Taxonomy" id="47621"/>
    <lineage>
        <taxon>Eukaryota</taxon>
        <taxon>Viridiplantae</taxon>
        <taxon>Streptophyta</taxon>
        <taxon>Embryophyta</taxon>
        <taxon>Tracheophyta</taxon>
        <taxon>Spermatophyta</taxon>
        <taxon>Magnoliopsida</taxon>
        <taxon>eudicotyledons</taxon>
        <taxon>Gunneridae</taxon>
        <taxon>Pentapetalae</taxon>
        <taxon>rosids</taxon>
        <taxon>malvids</taxon>
        <taxon>Malvales</taxon>
        <taxon>Malvaceae</taxon>
        <taxon>Malvoideae</taxon>
        <taxon>Gossypium</taxon>
    </lineage>
</organism>
<keyword evidence="2" id="KW-0548">Nucleotidyltransferase</keyword>
<evidence type="ECO:0000313" key="3">
    <source>
        <dbReference type="Proteomes" id="UP000325315"/>
    </source>
</evidence>
<proteinExistence type="predicted"/>
<evidence type="ECO:0000313" key="2">
    <source>
        <dbReference type="EMBL" id="KAA3483245.1"/>
    </source>
</evidence>
<keyword evidence="2" id="KW-0808">Transferase</keyword>
<gene>
    <name evidence="2" type="ORF">EPI10_005435</name>
</gene>
<dbReference type="OrthoDB" id="1723222at2759"/>
<reference evidence="3" key="1">
    <citation type="journal article" date="2019" name="Plant Biotechnol. J.">
        <title>Genome sequencing of the Australian wild diploid species Gossypium australe highlights disease resistance and delayed gland morphogenesis.</title>
        <authorList>
            <person name="Cai Y."/>
            <person name="Cai X."/>
            <person name="Wang Q."/>
            <person name="Wang P."/>
            <person name="Zhang Y."/>
            <person name="Cai C."/>
            <person name="Xu Y."/>
            <person name="Wang K."/>
            <person name="Zhou Z."/>
            <person name="Wang C."/>
            <person name="Geng S."/>
            <person name="Li B."/>
            <person name="Dong Q."/>
            <person name="Hou Y."/>
            <person name="Wang H."/>
            <person name="Ai P."/>
            <person name="Liu Z."/>
            <person name="Yi F."/>
            <person name="Sun M."/>
            <person name="An G."/>
            <person name="Cheng J."/>
            <person name="Zhang Y."/>
            <person name="Shi Q."/>
            <person name="Xie Y."/>
            <person name="Shi X."/>
            <person name="Chang Y."/>
            <person name="Huang F."/>
            <person name="Chen Y."/>
            <person name="Hong S."/>
            <person name="Mi L."/>
            <person name="Sun Q."/>
            <person name="Zhang L."/>
            <person name="Zhou B."/>
            <person name="Peng R."/>
            <person name="Zhang X."/>
            <person name="Liu F."/>
        </authorList>
    </citation>
    <scope>NUCLEOTIDE SEQUENCE [LARGE SCALE GENOMIC DNA]</scope>
    <source>
        <strain evidence="3">cv. PA1801</strain>
    </source>
</reference>
<dbReference type="EMBL" id="SMMG02000002">
    <property type="protein sequence ID" value="KAA3483245.1"/>
    <property type="molecule type" value="Genomic_DNA"/>
</dbReference>
<protein>
    <submittedName>
        <fullName evidence="2">Reverse transcriptase</fullName>
    </submittedName>
</protein>
<dbReference type="AlphaFoldDB" id="A0A5B6WQE8"/>
<keyword evidence="3" id="KW-1185">Reference proteome</keyword>
<accession>A0A5B6WQE8</accession>
<name>A0A5B6WQE8_9ROSI</name>
<comment type="caution">
    <text evidence="2">The sequence shown here is derived from an EMBL/GenBank/DDBJ whole genome shotgun (WGS) entry which is preliminary data.</text>
</comment>
<dbReference type="Proteomes" id="UP000325315">
    <property type="component" value="Unassembled WGS sequence"/>
</dbReference>
<keyword evidence="2" id="KW-0695">RNA-directed DNA polymerase</keyword>
<evidence type="ECO:0000256" key="1">
    <source>
        <dbReference type="SAM" id="MobiDB-lite"/>
    </source>
</evidence>